<dbReference type="Pfam" id="PF06985">
    <property type="entry name" value="HET"/>
    <property type="match status" value="1"/>
</dbReference>
<dbReference type="PANTHER" id="PTHR33112">
    <property type="entry name" value="DOMAIN PROTEIN, PUTATIVE-RELATED"/>
    <property type="match status" value="1"/>
</dbReference>
<dbReference type="InterPro" id="IPR010730">
    <property type="entry name" value="HET"/>
</dbReference>
<reference evidence="2" key="1">
    <citation type="journal article" date="2023" name="Mol. Phylogenet. Evol.">
        <title>Genome-scale phylogeny and comparative genomics of the fungal order Sordariales.</title>
        <authorList>
            <person name="Hensen N."/>
            <person name="Bonometti L."/>
            <person name="Westerberg I."/>
            <person name="Brannstrom I.O."/>
            <person name="Guillou S."/>
            <person name="Cros-Aarteil S."/>
            <person name="Calhoun S."/>
            <person name="Haridas S."/>
            <person name="Kuo A."/>
            <person name="Mondo S."/>
            <person name="Pangilinan J."/>
            <person name="Riley R."/>
            <person name="LaButti K."/>
            <person name="Andreopoulos B."/>
            <person name="Lipzen A."/>
            <person name="Chen C."/>
            <person name="Yan M."/>
            <person name="Daum C."/>
            <person name="Ng V."/>
            <person name="Clum A."/>
            <person name="Steindorff A."/>
            <person name="Ohm R.A."/>
            <person name="Martin F."/>
            <person name="Silar P."/>
            <person name="Natvig D.O."/>
            <person name="Lalanne C."/>
            <person name="Gautier V."/>
            <person name="Ament-Velasquez S.L."/>
            <person name="Kruys A."/>
            <person name="Hutchinson M.I."/>
            <person name="Powell A.J."/>
            <person name="Barry K."/>
            <person name="Miller A.N."/>
            <person name="Grigoriev I.V."/>
            <person name="Debuchy R."/>
            <person name="Gladieux P."/>
            <person name="Hiltunen Thoren M."/>
            <person name="Johannesson H."/>
        </authorList>
    </citation>
    <scope>NUCLEOTIDE SEQUENCE</scope>
    <source>
        <strain evidence="2">CBS 333.67</strain>
    </source>
</reference>
<dbReference type="GeneID" id="87889885"/>
<accession>A0AAJ0GLH1</accession>
<proteinExistence type="predicted"/>
<reference evidence="2" key="2">
    <citation type="submission" date="2023-06" db="EMBL/GenBank/DDBJ databases">
        <authorList>
            <consortium name="Lawrence Berkeley National Laboratory"/>
            <person name="Mondo S.J."/>
            <person name="Hensen N."/>
            <person name="Bonometti L."/>
            <person name="Westerberg I."/>
            <person name="Brannstrom I.O."/>
            <person name="Guillou S."/>
            <person name="Cros-Aarteil S."/>
            <person name="Calhoun S."/>
            <person name="Haridas S."/>
            <person name="Kuo A."/>
            <person name="Pangilinan J."/>
            <person name="Riley R."/>
            <person name="Labutti K."/>
            <person name="Andreopoulos B."/>
            <person name="Lipzen A."/>
            <person name="Chen C."/>
            <person name="Yanf M."/>
            <person name="Daum C."/>
            <person name="Ng V."/>
            <person name="Clum A."/>
            <person name="Steindorff A."/>
            <person name="Ohm R."/>
            <person name="Martin F."/>
            <person name="Silar P."/>
            <person name="Natvig D."/>
            <person name="Lalanne C."/>
            <person name="Gautier V."/>
            <person name="Ament-Velasquez S.L."/>
            <person name="Kruys A."/>
            <person name="Hutchinson M.I."/>
            <person name="Powell A.J."/>
            <person name="Barry K."/>
            <person name="Miller A.N."/>
            <person name="Grigoriev I.V."/>
            <person name="Debuchy R."/>
            <person name="Gladieux P."/>
            <person name="Thoren M.H."/>
            <person name="Johannesson H."/>
        </authorList>
    </citation>
    <scope>NUCLEOTIDE SEQUENCE</scope>
    <source>
        <strain evidence="2">CBS 333.67</strain>
    </source>
</reference>
<dbReference type="Proteomes" id="UP001273166">
    <property type="component" value="Unassembled WGS sequence"/>
</dbReference>
<gene>
    <name evidence="2" type="ORF">B0T15DRAFT_577274</name>
</gene>
<dbReference type="RefSeq" id="XP_062717904.1">
    <property type="nucleotide sequence ID" value="XM_062871056.1"/>
</dbReference>
<evidence type="ECO:0000259" key="1">
    <source>
        <dbReference type="Pfam" id="PF06985"/>
    </source>
</evidence>
<sequence length="692" mass="77970">MEFATQVLDATETESIESQPRCNESVNGMTDSFLCSGCRSLNLHSVVKLKLAGRKLPIDTRAKGRLRPYTWDVDWWHGIRADSPCRLCQIIATHNGVDWDPKIAAHSAQTFFKSDDVADTTVLQLPCYPITLLIPECDSDHRQHGGRPRIAARAIDSHRVDTSLLRQWLHDCFQNHKPSCSGAFADHLAGLKVIDCQTRKIVTVPHHRSYVALSYIWGQTASDAVTQPRQPDDPLSSNVPQVVEDAMIVAREIGIPYLWVDQYCINQADTVEKHHLIRHMDRIYSGATLTIVAAAGDDARYGLPGVSRDRRHQQASIVLGGRRLLAFPDATQDVRRSKWSTRAWTYQEGLLSRRRLVFTHSQVYFQCTKTYCWEWLSMPSNSTGRQVPLYRVFPEGVIGQHADDIVDRLREYAPRQLTFDSDALNAVLGIFQLYQARQVYHLWGVPFLADSARGNVERNFAMALGWTSDPSEAAERRPGMPSWSWAGWRYVSSLVVPWAPKYCYSVEPLPLSVRVFRRMPLPENEMSLAEYVAHIANGVDYTNFSQSLRVTGASSRCRIRSRSEFEVAFLPRQLMGEGTVSTVNVMAARGADYSLLFPEPLDILYLGHGGNSKAVIFRFVILQEMLGSIRYTRAGTLTIHYVPRPLRCDRTGQSVYGGAAAQTGANSRMASWLAAVNEAFRQTWQVKSFTVS</sequence>
<keyword evidence="3" id="KW-1185">Reference proteome</keyword>
<dbReference type="EMBL" id="JAUDZG010000007">
    <property type="protein sequence ID" value="KAK3302124.1"/>
    <property type="molecule type" value="Genomic_DNA"/>
</dbReference>
<evidence type="ECO:0000313" key="2">
    <source>
        <dbReference type="EMBL" id="KAK3302124.1"/>
    </source>
</evidence>
<name>A0AAJ0GLH1_9PEZI</name>
<feature type="domain" description="Heterokaryon incompatibility" evidence="1">
    <location>
        <begin position="210"/>
        <end position="348"/>
    </location>
</feature>
<protein>
    <submittedName>
        <fullName evidence="2">Heterokaryon incompatibility protein-domain-containing protein</fullName>
    </submittedName>
</protein>
<organism evidence="2 3">
    <name type="scientific">Chaetomium strumarium</name>
    <dbReference type="NCBI Taxonomy" id="1170767"/>
    <lineage>
        <taxon>Eukaryota</taxon>
        <taxon>Fungi</taxon>
        <taxon>Dikarya</taxon>
        <taxon>Ascomycota</taxon>
        <taxon>Pezizomycotina</taxon>
        <taxon>Sordariomycetes</taxon>
        <taxon>Sordariomycetidae</taxon>
        <taxon>Sordariales</taxon>
        <taxon>Chaetomiaceae</taxon>
        <taxon>Chaetomium</taxon>
    </lineage>
</organism>
<dbReference type="AlphaFoldDB" id="A0AAJ0GLH1"/>
<dbReference type="PANTHER" id="PTHR33112:SF1">
    <property type="entry name" value="HETEROKARYON INCOMPATIBILITY DOMAIN-CONTAINING PROTEIN"/>
    <property type="match status" value="1"/>
</dbReference>
<comment type="caution">
    <text evidence="2">The sequence shown here is derived from an EMBL/GenBank/DDBJ whole genome shotgun (WGS) entry which is preliminary data.</text>
</comment>
<evidence type="ECO:0000313" key="3">
    <source>
        <dbReference type="Proteomes" id="UP001273166"/>
    </source>
</evidence>